<dbReference type="VEuPathDB" id="FungiDB:MYCFIDRAFT_196315"/>
<accession>M3AE80</accession>
<reference evidence="1 2" key="1">
    <citation type="journal article" date="2012" name="PLoS Pathog.">
        <title>Diverse lifestyles and strategies of plant pathogenesis encoded in the genomes of eighteen Dothideomycetes fungi.</title>
        <authorList>
            <person name="Ohm R.A."/>
            <person name="Feau N."/>
            <person name="Henrissat B."/>
            <person name="Schoch C.L."/>
            <person name="Horwitz B.A."/>
            <person name="Barry K.W."/>
            <person name="Condon B.J."/>
            <person name="Copeland A.C."/>
            <person name="Dhillon B."/>
            <person name="Glaser F."/>
            <person name="Hesse C.N."/>
            <person name="Kosti I."/>
            <person name="LaButti K."/>
            <person name="Lindquist E.A."/>
            <person name="Lucas S."/>
            <person name="Salamov A.A."/>
            <person name="Bradshaw R.E."/>
            <person name="Ciuffetti L."/>
            <person name="Hamelin R.C."/>
            <person name="Kema G.H.J."/>
            <person name="Lawrence C."/>
            <person name="Scott J.A."/>
            <person name="Spatafora J.W."/>
            <person name="Turgeon B.G."/>
            <person name="de Wit P.J.G.M."/>
            <person name="Zhong S."/>
            <person name="Goodwin S.B."/>
            <person name="Grigoriev I.V."/>
        </authorList>
    </citation>
    <scope>NUCLEOTIDE SEQUENCE [LARGE SCALE GENOMIC DNA]</scope>
    <source>
        <strain evidence="1 2">CIRAD86</strain>
    </source>
</reference>
<evidence type="ECO:0000313" key="1">
    <source>
        <dbReference type="EMBL" id="EME82876.1"/>
    </source>
</evidence>
<dbReference type="eggNOG" id="ENOG502RMC5">
    <property type="taxonomic scope" value="Eukaryota"/>
</dbReference>
<evidence type="ECO:0000313" key="2">
    <source>
        <dbReference type="Proteomes" id="UP000016932"/>
    </source>
</evidence>
<dbReference type="Proteomes" id="UP000016932">
    <property type="component" value="Unassembled WGS sequence"/>
</dbReference>
<name>M3AE80_PSEFD</name>
<dbReference type="Gene3D" id="3.80.10.10">
    <property type="entry name" value="Ribonuclease Inhibitor"/>
    <property type="match status" value="1"/>
</dbReference>
<keyword evidence="2" id="KW-1185">Reference proteome</keyword>
<proteinExistence type="predicted"/>
<dbReference type="RefSeq" id="XP_007926267.1">
    <property type="nucleotide sequence ID" value="XM_007928076.1"/>
</dbReference>
<dbReference type="GeneID" id="19335572"/>
<organism evidence="1 2">
    <name type="scientific">Pseudocercospora fijiensis (strain CIRAD86)</name>
    <name type="common">Black leaf streak disease fungus</name>
    <name type="synonym">Mycosphaerella fijiensis</name>
    <dbReference type="NCBI Taxonomy" id="383855"/>
    <lineage>
        <taxon>Eukaryota</taxon>
        <taxon>Fungi</taxon>
        <taxon>Dikarya</taxon>
        <taxon>Ascomycota</taxon>
        <taxon>Pezizomycotina</taxon>
        <taxon>Dothideomycetes</taxon>
        <taxon>Dothideomycetidae</taxon>
        <taxon>Mycosphaerellales</taxon>
        <taxon>Mycosphaerellaceae</taxon>
        <taxon>Pseudocercospora</taxon>
    </lineage>
</organism>
<dbReference type="InterPro" id="IPR032675">
    <property type="entry name" value="LRR_dom_sf"/>
</dbReference>
<dbReference type="HOGENOM" id="CLU_614121_0_0_1"/>
<dbReference type="AlphaFoldDB" id="M3AE80"/>
<protein>
    <recommendedName>
        <fullName evidence="3">F-box domain-containing protein</fullName>
    </recommendedName>
</protein>
<dbReference type="EMBL" id="KB446558">
    <property type="protein sequence ID" value="EME82876.1"/>
    <property type="molecule type" value="Genomic_DNA"/>
</dbReference>
<evidence type="ECO:0008006" key="3">
    <source>
        <dbReference type="Google" id="ProtNLM"/>
    </source>
</evidence>
<sequence>MIHNLPEEIIDRIFSHLCVTADLARRNEDQLRLSTLASIARSSKTLNRIVEHHLYQTIDCRTHIDTTRLRQFIRALLYNPDAASHVQQIRLQDWDVGSRGLILIQESDGPEELALGGAALVTQIRNAMTASSLPMDLKDDLQNMLSNDPACPDAELALLLVLCTNARHLDIVCDVDIPSSFVLRVAEAVHMPSSHADKKRPLEHLSELHVAHSDTEGHTSIADVHDLLQLPRLRTFRGHMLACDQLWPLPRTVRSPVKRIFLQYSLLDHLGLESILQACPSLTTLSVEWAGSTVGECCIDMNMFGQTLRTFGANLEVIRLKPEMAACFDESHDHRTSIGSMASLASLRELTAPYTTFFGREQDRPERYPQLAEILPESLRLLRMVDHTADDPDILDDQLWALMQDERHKQLKTIRINRGAPFSYYAEDIGWDESESNQFWVVLKRI</sequence>
<dbReference type="OrthoDB" id="3937678at2759"/>
<dbReference type="KEGG" id="pfj:MYCFIDRAFT_196315"/>
<gene>
    <name evidence="1" type="ORF">MYCFIDRAFT_196315</name>
</gene>